<proteinExistence type="predicted"/>
<sequence>MATPEHERQIDWDHMSHFDREAEEKRFASLQRDAERERLMWLSMPGNDHPSYYSDSDADGYQSDVPSPAPGVAAAAVSTESDPYLRFAVENLIREDPSTSSFRPIPAPGPAQRYRYHPALAAEEDEQTRLLVAQKVLHGNRTGNRGNKLKRKEGVRYASRGKLSNWNDGKTEKEMTDSAKQRTKALQRASIRSLLDSAPSPTPSPPLRPQRIPEDWPEIEESNLRGSANDEDGLVDPGAALQNGGAVAGPSTERSRRAGKARAVVPTSAATPDVKAERDDSAAAATLSAGYETYPWLRSRSLGKGTGPYLEDYPQDHDPAARNAHMHPSVPNGQRPRKRRLLQAAIAAAASADGQFDPSIAAELSEAFTPQDLGDHDVDRSAGPRAGASGPSGSGGRTATTGTGIENLTSTSLAPTLLRPVLTPLALLESQTLRHTFRNPHIGALSKTALDLIESESVVSKALGRCFAAIESGGMPGWGAYMEAEERARRRRKDEDARVAAARAKGKQKEKSTAKASAAASKDDQLAGQPDGSDGVAPVPESSAAAKETDVAEMQAADQEDGTEKAQPLAQDGDVSMQDGSATMPVKDEPIGNGQTTHTPAQPHQGADVNGSTLDPLAAAASAPIPAAPEAGPSSLLSELDLRTRSSTTGLPTPAWHSLSDLAPALNQVEQLFITPGGIDIPIHHCVNAGPFDAAASGTDAAPVAGGVNPPQTGGSPTAAETMQDAASGMPGTSMSSFPSPQSSSAATQTTHLDADQQRVLVRAALECVYELAQDSREYIERLQEVREKLAQVKLGRARVWGAVRGWALGEVEDELERRRVERAEERERERARERERQKEAEEVSAGAGPGGAGASGSSSSARNAKRRRKKQAREADAAEAVDRVAAQELSAAEAGMLVRQQQQQQRRQHQEHFDVAMQLAYADAGMGR</sequence>
<evidence type="ECO:0008006" key="4">
    <source>
        <dbReference type="Google" id="ProtNLM"/>
    </source>
</evidence>
<feature type="compositionally biased region" description="Basic and acidic residues" evidence="1">
    <location>
        <begin position="817"/>
        <end position="842"/>
    </location>
</feature>
<name>A0A177TIS9_9BASI</name>
<feature type="region of interest" description="Disordered" evidence="1">
    <location>
        <begin position="706"/>
        <end position="751"/>
    </location>
</feature>
<evidence type="ECO:0000313" key="3">
    <source>
        <dbReference type="Proteomes" id="UP000077521"/>
    </source>
</evidence>
<accession>A0A177TIS9</accession>
<organism evidence="2 3">
    <name type="scientific">Tilletia indica</name>
    <dbReference type="NCBI Taxonomy" id="43049"/>
    <lineage>
        <taxon>Eukaryota</taxon>
        <taxon>Fungi</taxon>
        <taxon>Dikarya</taxon>
        <taxon>Basidiomycota</taxon>
        <taxon>Ustilaginomycotina</taxon>
        <taxon>Exobasidiomycetes</taxon>
        <taxon>Tilletiales</taxon>
        <taxon>Tilletiaceae</taxon>
        <taxon>Tilletia</taxon>
    </lineage>
</organism>
<feature type="compositionally biased region" description="Low complexity" evidence="1">
    <location>
        <begin position="733"/>
        <end position="751"/>
    </location>
</feature>
<reference evidence="2" key="1">
    <citation type="submission" date="2016-04" db="EMBL/GenBank/DDBJ databases">
        <authorList>
            <person name="Nguyen H.D."/>
            <person name="Samba Siva P."/>
            <person name="Cullis J."/>
            <person name="Levesque C.A."/>
            <person name="Hambleton S."/>
        </authorList>
    </citation>
    <scope>NUCLEOTIDE SEQUENCE</scope>
    <source>
        <strain evidence="2">DAOMC 236416</strain>
    </source>
</reference>
<feature type="compositionally biased region" description="Low complexity" evidence="1">
    <location>
        <begin position="63"/>
        <end position="72"/>
    </location>
</feature>
<evidence type="ECO:0000313" key="2">
    <source>
        <dbReference type="EMBL" id="KAE8249573.1"/>
    </source>
</evidence>
<feature type="compositionally biased region" description="Polar residues" evidence="1">
    <location>
        <begin position="710"/>
        <end position="721"/>
    </location>
</feature>
<dbReference type="EMBL" id="LWDF02000380">
    <property type="protein sequence ID" value="KAE8249573.1"/>
    <property type="molecule type" value="Genomic_DNA"/>
</dbReference>
<evidence type="ECO:0000256" key="1">
    <source>
        <dbReference type="SAM" id="MobiDB-lite"/>
    </source>
</evidence>
<feature type="compositionally biased region" description="Basic and acidic residues" evidence="1">
    <location>
        <begin position="373"/>
        <end position="382"/>
    </location>
</feature>
<feature type="compositionally biased region" description="Basic and acidic residues" evidence="1">
    <location>
        <begin position="489"/>
        <end position="498"/>
    </location>
</feature>
<gene>
    <name evidence="2" type="ORF">A4X13_0g5157</name>
</gene>
<reference evidence="2" key="2">
    <citation type="journal article" date="2019" name="IMA Fungus">
        <title>Genome sequencing and comparison of five Tilletia species to identify candidate genes for the detection of regulated species infecting wheat.</title>
        <authorList>
            <person name="Nguyen H.D.T."/>
            <person name="Sultana T."/>
            <person name="Kesanakurti P."/>
            <person name="Hambleton S."/>
        </authorList>
    </citation>
    <scope>NUCLEOTIDE SEQUENCE</scope>
    <source>
        <strain evidence="2">DAOMC 236416</strain>
    </source>
</reference>
<feature type="region of interest" description="Disordered" evidence="1">
    <location>
        <begin position="489"/>
        <end position="613"/>
    </location>
</feature>
<feature type="compositionally biased region" description="Basic and acidic residues" evidence="1">
    <location>
        <begin position="873"/>
        <end position="882"/>
    </location>
</feature>
<dbReference type="Proteomes" id="UP000077521">
    <property type="component" value="Unassembled WGS sequence"/>
</dbReference>
<keyword evidence="3" id="KW-1185">Reference proteome</keyword>
<feature type="compositionally biased region" description="Polar residues" evidence="1">
    <location>
        <begin position="593"/>
        <end position="602"/>
    </location>
</feature>
<feature type="region of interest" description="Disordered" evidence="1">
    <location>
        <begin position="44"/>
        <end position="72"/>
    </location>
</feature>
<comment type="caution">
    <text evidence="2">The sequence shown here is derived from an EMBL/GenBank/DDBJ whole genome shotgun (WGS) entry which is preliminary data.</text>
</comment>
<feature type="region of interest" description="Disordered" evidence="1">
    <location>
        <begin position="817"/>
        <end position="882"/>
    </location>
</feature>
<feature type="region of interest" description="Disordered" evidence="1">
    <location>
        <begin position="371"/>
        <end position="408"/>
    </location>
</feature>
<feature type="region of interest" description="Disordered" evidence="1">
    <location>
        <begin position="307"/>
        <end position="335"/>
    </location>
</feature>
<feature type="region of interest" description="Disordered" evidence="1">
    <location>
        <begin position="137"/>
        <end position="279"/>
    </location>
</feature>
<dbReference type="AlphaFoldDB" id="A0A177TIS9"/>
<protein>
    <recommendedName>
        <fullName evidence="4">Transcriptional regulatory protein RXT2 N-terminal domain-containing protein</fullName>
    </recommendedName>
</protein>
<feature type="compositionally biased region" description="Basic and acidic residues" evidence="1">
    <location>
        <begin position="169"/>
        <end position="180"/>
    </location>
</feature>